<keyword evidence="2 4" id="KW-0863">Zinc-finger</keyword>
<dbReference type="InterPro" id="IPR027417">
    <property type="entry name" value="P-loop_NTPase"/>
</dbReference>
<dbReference type="GO" id="GO:0008270">
    <property type="term" value="F:zinc ion binding"/>
    <property type="evidence" value="ECO:0007669"/>
    <property type="project" value="UniProtKB-KW"/>
</dbReference>
<evidence type="ECO:0000313" key="9">
    <source>
        <dbReference type="EMBL" id="OUS49387.1"/>
    </source>
</evidence>
<dbReference type="RefSeq" id="XP_003078722.2">
    <property type="nucleotide sequence ID" value="XM_003078674.2"/>
</dbReference>
<dbReference type="InterPro" id="IPR019787">
    <property type="entry name" value="Znf_PHD-finger"/>
</dbReference>
<evidence type="ECO:0000256" key="1">
    <source>
        <dbReference type="ARBA" id="ARBA00022723"/>
    </source>
</evidence>
<dbReference type="GO" id="GO:0005524">
    <property type="term" value="F:ATP binding"/>
    <property type="evidence" value="ECO:0007669"/>
    <property type="project" value="InterPro"/>
</dbReference>
<feature type="region of interest" description="Disordered" evidence="6">
    <location>
        <begin position="22"/>
        <end position="52"/>
    </location>
</feature>
<dbReference type="Pfam" id="PF13831">
    <property type="entry name" value="PHD_2"/>
    <property type="match status" value="1"/>
</dbReference>
<evidence type="ECO:0000256" key="2">
    <source>
        <dbReference type="ARBA" id="ARBA00022771"/>
    </source>
</evidence>
<dbReference type="eggNOG" id="KOG0954">
    <property type="taxonomic scope" value="Eukaryota"/>
</dbReference>
<dbReference type="InterPro" id="IPR013083">
    <property type="entry name" value="Znf_RING/FYVE/PHD"/>
</dbReference>
<feature type="domain" description="PHD-type" evidence="7">
    <location>
        <begin position="266"/>
        <end position="319"/>
    </location>
</feature>
<evidence type="ECO:0000259" key="7">
    <source>
        <dbReference type="PROSITE" id="PS50016"/>
    </source>
</evidence>
<dbReference type="Pfam" id="PF13771">
    <property type="entry name" value="zf-HC5HC2H"/>
    <property type="match status" value="1"/>
</dbReference>
<feature type="domain" description="PHD-type" evidence="8">
    <location>
        <begin position="332"/>
        <end position="453"/>
    </location>
</feature>
<dbReference type="Proteomes" id="UP000195557">
    <property type="component" value="Unassembled WGS sequence"/>
</dbReference>
<dbReference type="InterPro" id="IPR050701">
    <property type="entry name" value="Histone_Mod_Regulator"/>
</dbReference>
<dbReference type="InterPro" id="IPR034732">
    <property type="entry name" value="EPHD"/>
</dbReference>
<dbReference type="InterPro" id="IPR011011">
    <property type="entry name" value="Znf_FYVE_PHD"/>
</dbReference>
<dbReference type="CDD" id="cd15571">
    <property type="entry name" value="ePHD"/>
    <property type="match status" value="1"/>
</dbReference>
<dbReference type="InterPro" id="IPR038718">
    <property type="entry name" value="SNF2-like_sf"/>
</dbReference>
<evidence type="ECO:0000256" key="3">
    <source>
        <dbReference type="ARBA" id="ARBA00022833"/>
    </source>
</evidence>
<evidence type="ECO:0000259" key="8">
    <source>
        <dbReference type="PROSITE" id="PS51805"/>
    </source>
</evidence>
<dbReference type="OrthoDB" id="515991at2759"/>
<keyword evidence="1" id="KW-0479">Metal-binding</keyword>
<dbReference type="InterPro" id="IPR000330">
    <property type="entry name" value="SNF2_N"/>
</dbReference>
<evidence type="ECO:0000256" key="6">
    <source>
        <dbReference type="SAM" id="MobiDB-lite"/>
    </source>
</evidence>
<gene>
    <name evidence="9" type="ORF">BE221DRAFT_143382</name>
</gene>
<feature type="coiled-coil region" evidence="5">
    <location>
        <begin position="181"/>
        <end position="215"/>
    </location>
</feature>
<dbReference type="KEGG" id="ota:OT_ostta04g01920"/>
<feature type="compositionally biased region" description="Polar residues" evidence="6">
    <location>
        <begin position="22"/>
        <end position="36"/>
    </location>
</feature>
<dbReference type="CDD" id="cd15492">
    <property type="entry name" value="PHD_BRPF_JADE_like"/>
    <property type="match status" value="1"/>
</dbReference>
<dbReference type="Pfam" id="PF00176">
    <property type="entry name" value="SNF2-rel_dom"/>
    <property type="match status" value="1"/>
</dbReference>
<dbReference type="PANTHER" id="PTHR13793">
    <property type="entry name" value="PHD FINGER PROTEINS"/>
    <property type="match status" value="1"/>
</dbReference>
<dbReference type="Gene3D" id="3.30.40.10">
    <property type="entry name" value="Zinc/RING finger domain, C3HC4 (zinc finger)"/>
    <property type="match status" value="2"/>
</dbReference>
<reference evidence="9" key="1">
    <citation type="submission" date="2017-04" db="EMBL/GenBank/DDBJ databases">
        <title>Population genomics of picophytoplankton unveils novel chromosome hypervariability.</title>
        <authorList>
            <consortium name="DOE Joint Genome Institute"/>
            <person name="Blanc-Mathieu R."/>
            <person name="Krasovec M."/>
            <person name="Hebrard M."/>
            <person name="Yau S."/>
            <person name="Desgranges E."/>
            <person name="Martin J."/>
            <person name="Schackwitz W."/>
            <person name="Kuo A."/>
            <person name="Salin G."/>
            <person name="Donnadieu C."/>
            <person name="Desdevises Y."/>
            <person name="Sanchez-Ferandin S."/>
            <person name="Moreau H."/>
            <person name="Rivals E."/>
            <person name="Grigoriev I.V."/>
            <person name="Grimsley N."/>
            <person name="Eyre-Walker A."/>
            <person name="Piganeau G."/>
        </authorList>
    </citation>
    <scope>NUCLEOTIDE SEQUENCE [LARGE SCALE GENOMIC DNA]</scope>
    <source>
        <strain evidence="9">RCC 1115</strain>
    </source>
</reference>
<dbReference type="OMA" id="WMADIDA"/>
<protein>
    <submittedName>
        <fullName evidence="9">PHD finger protein BR140/LIN-49</fullName>
    </submittedName>
</protein>
<dbReference type="SUPFAM" id="SSF57903">
    <property type="entry name" value="FYVE/PHD zinc finger"/>
    <property type="match status" value="1"/>
</dbReference>
<keyword evidence="3" id="KW-0862">Zinc</keyword>
<dbReference type="Gene3D" id="3.40.50.10810">
    <property type="entry name" value="Tandem AAA-ATPase domain"/>
    <property type="match status" value="1"/>
</dbReference>
<dbReference type="PANTHER" id="PTHR13793:SF107">
    <property type="entry name" value="BROMODOMAIN-CONTAINING PROTEIN HOMOLOG"/>
    <property type="match status" value="1"/>
</dbReference>
<accession>A0A1Y5IL39</accession>
<dbReference type="PROSITE" id="PS51805">
    <property type="entry name" value="EPHD"/>
    <property type="match status" value="1"/>
</dbReference>
<evidence type="ECO:0000256" key="4">
    <source>
        <dbReference type="PROSITE-ProRule" id="PRU00146"/>
    </source>
</evidence>
<dbReference type="InterPro" id="IPR019786">
    <property type="entry name" value="Zinc_finger_PHD-type_CS"/>
</dbReference>
<keyword evidence="5" id="KW-0175">Coiled coil</keyword>
<dbReference type="eggNOG" id="KOG0385">
    <property type="taxonomic scope" value="Eukaryota"/>
</dbReference>
<dbReference type="PROSITE" id="PS50016">
    <property type="entry name" value="ZF_PHD_2"/>
    <property type="match status" value="1"/>
</dbReference>
<feature type="region of interest" description="Disordered" evidence="6">
    <location>
        <begin position="223"/>
        <end position="255"/>
    </location>
</feature>
<organism evidence="9">
    <name type="scientific">Ostreococcus tauri</name>
    <name type="common">Marine green alga</name>
    <dbReference type="NCBI Taxonomy" id="70448"/>
    <lineage>
        <taxon>Eukaryota</taxon>
        <taxon>Viridiplantae</taxon>
        <taxon>Chlorophyta</taxon>
        <taxon>Mamiellophyceae</taxon>
        <taxon>Mamiellales</taxon>
        <taxon>Bathycoccaceae</taxon>
        <taxon>Ostreococcus</taxon>
    </lineage>
</organism>
<dbReference type="InterPro" id="IPR001965">
    <property type="entry name" value="Znf_PHD"/>
</dbReference>
<evidence type="ECO:0000256" key="5">
    <source>
        <dbReference type="SAM" id="Coils"/>
    </source>
</evidence>
<name>A0A1Y5IL39_OSTTA</name>
<proteinExistence type="predicted"/>
<dbReference type="GO" id="GO:0006357">
    <property type="term" value="P:regulation of transcription by RNA polymerase II"/>
    <property type="evidence" value="ECO:0007669"/>
    <property type="project" value="TreeGrafter"/>
</dbReference>
<dbReference type="SUPFAM" id="SSF52540">
    <property type="entry name" value="P-loop containing nucleoside triphosphate hydrolases"/>
    <property type="match status" value="1"/>
</dbReference>
<dbReference type="AlphaFoldDB" id="A0A1Y5IL39"/>
<dbReference type="SMART" id="SM00249">
    <property type="entry name" value="PHD"/>
    <property type="match status" value="2"/>
</dbReference>
<dbReference type="PROSITE" id="PS01359">
    <property type="entry name" value="ZF_PHD_1"/>
    <property type="match status" value="1"/>
</dbReference>
<sequence>MTPVDAEGDGASQDAIAVLVASETTTNDASVRTSASLGRRAEQSVDDDAEADEPAWMADIDARMATVRDMDVKAVNGEYMDNERSATQGHGADEGEDAPGQFEDIFDDRGETIVDLNESSMKTTSIMAFLETFALGPESLNGGRATPTMGEVLERVKSRRPDSLPEWTMTAAAAASAYQFAINKKRLAEQAASRLKEAKRKHAKLQAKADALDTQLHMVQYGKTPDGKPVKPNQIKNLPHQTRPRGKMPPPPSEHTSAIWTKALKKDVCHVCGEGESDYWHDDDEIVFCDGCDVQVHMSCYGVMALPEGQWFCRGCKEGVTNGPLVSCGTPRGICAMCPHPGGALVRVEPPSKRDVPWLSPGHHAHLACALYLPEVKVTLQKKGQSPVVDMTQTKLTRMNLKCSVCDEPGGCTQCAMHKCFHAFHPLCARGNGQVALRQAITGQPMAFCEGHSTPEFEKQRFITCGYSEDGTTEHSRPSSVFWRENANTNAPAESRMPQTVLERIKDVKKAMKEDANKPKEGATDKVFQRATSAEAKRISIMTCTRHVFHSGRSSDDDETWKSFFMQLQRECRHLHPDEALRLNELNASLGEAEVKNALNVLAVNHPRIPQGEEMFADLAPWKYMKQHQIDAVHWMQNLFSLGLGGYLDFQSGLGKRLTALAFIQWTRDGLRDVGQHLILCPRETIHLWTADLHRWCTTLRSLNLVSETDERSEENAGKIRALAFDYIIVPYDRLHESEALKSTPYKSVICDEFPSDGGKSFKALFTAVAERRIQAGSTFFLGQSVINQAKWSEHGAIIFPDLCRHGRAPAASSDSVDGIPQLLADWLRFTVTERVVEPPIKAVPLAKFSTINVKHPTDDLMHIFRAMRRHGQKVLVIGNSAESLAAVEEGMRSAKLEYARLDESEQPLGAALYAVARFSTMAENNISFLLCEEKNVRRQQGRLSNASTVLFLDGGFSDVIEASGAPREDRLWNVANRIWGLEPVKGTTNFVKIVDHNGKDIVWMRGSCSKEIPEDTPAYLTLTIEKIPINGNVPPEFTSKDVANWDAAVERKRVRDETEEPTWWTLHEHTCVYCNGAPGQCKNIPPAFLPPEKAGMKIRCVSCPRITSMGCAYLRSVPKSWKCPQHGCAACAKQAAPGHITFRCVSCHRAFCDSCSSGASFDAISYHPVWSPSGFTLPSYYEYVRCAICVDSLLADSTSSRRAKQ</sequence>
<dbReference type="EMBL" id="KZ155771">
    <property type="protein sequence ID" value="OUS49387.1"/>
    <property type="molecule type" value="Genomic_DNA"/>
</dbReference>